<dbReference type="GO" id="GO:0140300">
    <property type="term" value="P:serine import into mitochondrion"/>
    <property type="evidence" value="ECO:0007669"/>
    <property type="project" value="TreeGrafter"/>
</dbReference>
<sequence>MTETPKINGRIQIDEPRWQQDTFVGRLKHFAWMTDCRTVLTSTSGLLQAKELIEKYREGQEPAGTSDEALWYAKKLTTSAFHPDSGELQNFIGRMSFQVPGGMFITAGMLQFYRTTGAVIFWQWLNQSFNALVNYTNRNAASSLTTKQITTAYLTATSGALVTALGFKALFSQRAPPLVQRFVPFMAVAAANAVNIPMTRQSELIEGVSLFDENNNKVAQSKTAAAKGISLVVLSRIIMAAPGMLTLPFIMEYLEKKPWFMRYTFMHLPFQTLGVGFFLTGMVPLACALFPQRSEIRVETLKKKEAESYNAIVKFYGDNLPDVLYFNKGL</sequence>
<dbReference type="AlphaFoldDB" id="R7T9I2"/>
<dbReference type="HOGENOM" id="CLU_039425_1_0_1"/>
<reference evidence="10 12" key="2">
    <citation type="journal article" date="2013" name="Nature">
        <title>Insights into bilaterian evolution from three spiralian genomes.</title>
        <authorList>
            <person name="Simakov O."/>
            <person name="Marletaz F."/>
            <person name="Cho S.J."/>
            <person name="Edsinger-Gonzales E."/>
            <person name="Havlak P."/>
            <person name="Hellsten U."/>
            <person name="Kuo D.H."/>
            <person name="Larsson T."/>
            <person name="Lv J."/>
            <person name="Arendt D."/>
            <person name="Savage R."/>
            <person name="Osoegawa K."/>
            <person name="de Jong P."/>
            <person name="Grimwood J."/>
            <person name="Chapman J.A."/>
            <person name="Shapiro H."/>
            <person name="Aerts A."/>
            <person name="Otillar R.P."/>
            <person name="Terry A.Y."/>
            <person name="Boore J.L."/>
            <person name="Grigoriev I.V."/>
            <person name="Lindberg D.R."/>
            <person name="Seaver E.C."/>
            <person name="Weisblat D.A."/>
            <person name="Putnam N.H."/>
            <person name="Rokhsar D.S."/>
        </authorList>
    </citation>
    <scope>NUCLEOTIDE SEQUENCE</scope>
    <source>
        <strain evidence="10 12">I ESC-2004</strain>
    </source>
</reference>
<evidence type="ECO:0000256" key="5">
    <source>
        <dbReference type="ARBA" id="ARBA00022970"/>
    </source>
</evidence>
<evidence type="ECO:0000313" key="11">
    <source>
        <dbReference type="EnsemblMetazoa" id="CapteP179902"/>
    </source>
</evidence>
<dbReference type="EMBL" id="AMQN01003608">
    <property type="status" value="NOT_ANNOTATED_CDS"/>
    <property type="molecule type" value="Genomic_DNA"/>
</dbReference>
<feature type="transmembrane region" description="Helical" evidence="9">
    <location>
        <begin position="229"/>
        <end position="250"/>
    </location>
</feature>
<feature type="transmembrane region" description="Helical" evidence="9">
    <location>
        <begin position="270"/>
        <end position="290"/>
    </location>
</feature>
<dbReference type="OMA" id="LQRYVPF"/>
<accession>R7T9I2</accession>
<evidence type="ECO:0000256" key="7">
    <source>
        <dbReference type="ARBA" id="ARBA00023128"/>
    </source>
</evidence>
<dbReference type="GO" id="GO:0005743">
    <property type="term" value="C:mitochondrial inner membrane"/>
    <property type="evidence" value="ECO:0007669"/>
    <property type="project" value="TreeGrafter"/>
</dbReference>
<dbReference type="Pfam" id="PF03820">
    <property type="entry name" value="SFXNs"/>
    <property type="match status" value="1"/>
</dbReference>
<evidence type="ECO:0000256" key="3">
    <source>
        <dbReference type="ARBA" id="ARBA00022448"/>
    </source>
</evidence>
<dbReference type="Proteomes" id="UP000014760">
    <property type="component" value="Unassembled WGS sequence"/>
</dbReference>
<comment type="subcellular location">
    <subcellularLocation>
        <location evidence="1 9">Mitochondrion membrane</location>
        <topology evidence="1 9">Multi-pass membrane protein</topology>
    </subcellularLocation>
</comment>
<name>R7T9I2_CAPTE</name>
<gene>
    <name evidence="10" type="ORF">CAPTEDRAFT_179902</name>
</gene>
<dbReference type="GO" id="GO:0015075">
    <property type="term" value="F:monoatomic ion transmembrane transporter activity"/>
    <property type="evidence" value="ECO:0007669"/>
    <property type="project" value="InterPro"/>
</dbReference>
<dbReference type="InterPro" id="IPR004686">
    <property type="entry name" value="Mtc"/>
</dbReference>
<dbReference type="PANTHER" id="PTHR11153">
    <property type="entry name" value="SIDEROFLEXIN"/>
    <property type="match status" value="1"/>
</dbReference>
<dbReference type="OrthoDB" id="6608471at2759"/>
<protein>
    <recommendedName>
        <fullName evidence="9">Sidoreflexin</fullName>
    </recommendedName>
</protein>
<evidence type="ECO:0000256" key="2">
    <source>
        <dbReference type="ARBA" id="ARBA00005974"/>
    </source>
</evidence>
<evidence type="ECO:0000256" key="1">
    <source>
        <dbReference type="ARBA" id="ARBA00004225"/>
    </source>
</evidence>
<keyword evidence="7 9" id="KW-0496">Mitochondrion</keyword>
<keyword evidence="6 9" id="KW-1133">Transmembrane helix</keyword>
<reference evidence="12" key="1">
    <citation type="submission" date="2012-12" db="EMBL/GenBank/DDBJ databases">
        <authorList>
            <person name="Hellsten U."/>
            <person name="Grimwood J."/>
            <person name="Chapman J.A."/>
            <person name="Shapiro H."/>
            <person name="Aerts A."/>
            <person name="Otillar R.P."/>
            <person name="Terry A.Y."/>
            <person name="Boore J.L."/>
            <person name="Simakov O."/>
            <person name="Marletaz F."/>
            <person name="Cho S.-J."/>
            <person name="Edsinger-Gonzales E."/>
            <person name="Havlak P."/>
            <person name="Kuo D.-H."/>
            <person name="Larsson T."/>
            <person name="Lv J."/>
            <person name="Arendt D."/>
            <person name="Savage R."/>
            <person name="Osoegawa K."/>
            <person name="de Jong P."/>
            <person name="Lindberg D.R."/>
            <person name="Seaver E.C."/>
            <person name="Weisblat D.A."/>
            <person name="Putnam N.H."/>
            <person name="Grigoriev I.V."/>
            <person name="Rokhsar D.S."/>
        </authorList>
    </citation>
    <scope>NUCLEOTIDE SEQUENCE</scope>
    <source>
        <strain evidence="12">I ESC-2004</strain>
    </source>
</reference>
<dbReference type="EMBL" id="KB312243">
    <property type="protein sequence ID" value="ELT87634.1"/>
    <property type="molecule type" value="Genomic_DNA"/>
</dbReference>
<keyword evidence="3" id="KW-0813">Transport</keyword>
<feature type="transmembrane region" description="Helical" evidence="9">
    <location>
        <begin position="104"/>
        <end position="125"/>
    </location>
</feature>
<reference evidence="11" key="3">
    <citation type="submission" date="2015-06" db="UniProtKB">
        <authorList>
            <consortium name="EnsemblMetazoa"/>
        </authorList>
    </citation>
    <scope>IDENTIFICATION</scope>
</reference>
<evidence type="ECO:0000256" key="8">
    <source>
        <dbReference type="ARBA" id="ARBA00023136"/>
    </source>
</evidence>
<dbReference type="NCBIfam" id="TIGR00798">
    <property type="entry name" value="mtc"/>
    <property type="match status" value="1"/>
</dbReference>
<evidence type="ECO:0000256" key="9">
    <source>
        <dbReference type="RuleBase" id="RU362000"/>
    </source>
</evidence>
<evidence type="ECO:0000313" key="10">
    <source>
        <dbReference type="EMBL" id="ELT87634.1"/>
    </source>
</evidence>
<dbReference type="STRING" id="283909.R7T9I2"/>
<evidence type="ECO:0000313" key="12">
    <source>
        <dbReference type="Proteomes" id="UP000014760"/>
    </source>
</evidence>
<keyword evidence="8 9" id="KW-0472">Membrane</keyword>
<evidence type="ECO:0000256" key="6">
    <source>
        <dbReference type="ARBA" id="ARBA00022989"/>
    </source>
</evidence>
<organism evidence="10">
    <name type="scientific">Capitella teleta</name>
    <name type="common">Polychaete worm</name>
    <dbReference type="NCBI Taxonomy" id="283909"/>
    <lineage>
        <taxon>Eukaryota</taxon>
        <taxon>Metazoa</taxon>
        <taxon>Spiralia</taxon>
        <taxon>Lophotrochozoa</taxon>
        <taxon>Annelida</taxon>
        <taxon>Polychaeta</taxon>
        <taxon>Sedentaria</taxon>
        <taxon>Scolecida</taxon>
        <taxon>Capitellidae</taxon>
        <taxon>Capitella</taxon>
    </lineage>
</organism>
<evidence type="ECO:0000256" key="4">
    <source>
        <dbReference type="ARBA" id="ARBA00022692"/>
    </source>
</evidence>
<keyword evidence="12" id="KW-1185">Reference proteome</keyword>
<comment type="similarity">
    <text evidence="2 9">Belongs to the sideroflexin family.</text>
</comment>
<dbReference type="FunCoup" id="R7T9I2">
    <property type="interactions" value="450"/>
</dbReference>
<dbReference type="PANTHER" id="PTHR11153:SF14">
    <property type="entry name" value="SIDEROFLEXIN-2"/>
    <property type="match status" value="1"/>
</dbReference>
<keyword evidence="5" id="KW-0029">Amino-acid transport</keyword>
<keyword evidence="4 9" id="KW-0812">Transmembrane</keyword>
<proteinExistence type="inferred from homology"/>
<dbReference type="EnsemblMetazoa" id="CapteT179902">
    <property type="protein sequence ID" value="CapteP179902"/>
    <property type="gene ID" value="CapteG179902"/>
</dbReference>
<feature type="transmembrane region" description="Helical" evidence="9">
    <location>
        <begin position="152"/>
        <end position="171"/>
    </location>
</feature>